<feature type="region of interest" description="Disordered" evidence="3">
    <location>
        <begin position="156"/>
        <end position="229"/>
    </location>
</feature>
<feature type="region of interest" description="Disordered" evidence="3">
    <location>
        <begin position="610"/>
        <end position="642"/>
    </location>
</feature>
<dbReference type="CDD" id="cd01221">
    <property type="entry name" value="PH_ephexin"/>
    <property type="match status" value="1"/>
</dbReference>
<dbReference type="SMART" id="SM00233">
    <property type="entry name" value="PH"/>
    <property type="match status" value="1"/>
</dbReference>
<dbReference type="EMBL" id="GEGO01003108">
    <property type="protein sequence ID" value="JAR92296.1"/>
    <property type="molecule type" value="Transcribed_RNA"/>
</dbReference>
<evidence type="ECO:0000259" key="5">
    <source>
        <dbReference type="PROSITE" id="PS50010"/>
    </source>
</evidence>
<dbReference type="Gene3D" id="1.20.900.10">
    <property type="entry name" value="Dbl homology (DH) domain"/>
    <property type="match status" value="1"/>
</dbReference>
<dbReference type="SMART" id="SM00326">
    <property type="entry name" value="SH3"/>
    <property type="match status" value="1"/>
</dbReference>
<evidence type="ECO:0000256" key="3">
    <source>
        <dbReference type="SAM" id="MobiDB-lite"/>
    </source>
</evidence>
<dbReference type="InterPro" id="IPR036028">
    <property type="entry name" value="SH3-like_dom_sf"/>
</dbReference>
<proteinExistence type="predicted"/>
<dbReference type="PROSITE" id="PS50002">
    <property type="entry name" value="SH3"/>
    <property type="match status" value="1"/>
</dbReference>
<dbReference type="GO" id="GO:0005085">
    <property type="term" value="F:guanyl-nucleotide exchange factor activity"/>
    <property type="evidence" value="ECO:0007669"/>
    <property type="project" value="InterPro"/>
</dbReference>
<feature type="domain" description="DH" evidence="5">
    <location>
        <begin position="979"/>
        <end position="1165"/>
    </location>
</feature>
<feature type="compositionally biased region" description="Basic and acidic residues" evidence="3">
    <location>
        <begin position="162"/>
        <end position="173"/>
    </location>
</feature>
<feature type="compositionally biased region" description="Basic and acidic residues" evidence="3">
    <location>
        <begin position="524"/>
        <end position="540"/>
    </location>
</feature>
<evidence type="ECO:0000256" key="1">
    <source>
        <dbReference type="ARBA" id="ARBA00022443"/>
    </source>
</evidence>
<dbReference type="PANTHER" id="PTHR12845">
    <property type="entry name" value="GUANINE NUCLEOTIDE EXCHANGE FACTOR"/>
    <property type="match status" value="1"/>
</dbReference>
<evidence type="ECO:0000256" key="2">
    <source>
        <dbReference type="PROSITE-ProRule" id="PRU00192"/>
    </source>
</evidence>
<dbReference type="InterPro" id="IPR000219">
    <property type="entry name" value="DH_dom"/>
</dbReference>
<evidence type="ECO:0000259" key="4">
    <source>
        <dbReference type="PROSITE" id="PS50002"/>
    </source>
</evidence>
<feature type="compositionally biased region" description="Low complexity" evidence="3">
    <location>
        <begin position="473"/>
        <end position="490"/>
    </location>
</feature>
<dbReference type="InterPro" id="IPR035899">
    <property type="entry name" value="DBL_dom_sf"/>
</dbReference>
<dbReference type="CDD" id="cd11793">
    <property type="entry name" value="SH3_ephexin1_like"/>
    <property type="match status" value="1"/>
</dbReference>
<feature type="compositionally biased region" description="Polar residues" evidence="3">
    <location>
        <begin position="350"/>
        <end position="361"/>
    </location>
</feature>
<dbReference type="InterPro" id="IPR001452">
    <property type="entry name" value="SH3_domain"/>
</dbReference>
<accession>A0A147BNF9</accession>
<dbReference type="CDD" id="cd00160">
    <property type="entry name" value="RhoGEF"/>
    <property type="match status" value="1"/>
</dbReference>
<dbReference type="InterPro" id="IPR047270">
    <property type="entry name" value="PH_ephexin"/>
</dbReference>
<dbReference type="Pfam" id="PF00621">
    <property type="entry name" value="RhoGEF"/>
    <property type="match status" value="1"/>
</dbReference>
<dbReference type="InterPro" id="IPR011993">
    <property type="entry name" value="PH-like_dom_sf"/>
</dbReference>
<evidence type="ECO:0000313" key="6">
    <source>
        <dbReference type="EMBL" id="JAR92296.1"/>
    </source>
</evidence>
<organism evidence="6">
    <name type="scientific">Ixodes ricinus</name>
    <name type="common">Common tick</name>
    <name type="synonym">Acarus ricinus</name>
    <dbReference type="NCBI Taxonomy" id="34613"/>
    <lineage>
        <taxon>Eukaryota</taxon>
        <taxon>Metazoa</taxon>
        <taxon>Ecdysozoa</taxon>
        <taxon>Arthropoda</taxon>
        <taxon>Chelicerata</taxon>
        <taxon>Arachnida</taxon>
        <taxon>Acari</taxon>
        <taxon>Parasitiformes</taxon>
        <taxon>Ixodida</taxon>
        <taxon>Ixodoidea</taxon>
        <taxon>Ixodidae</taxon>
        <taxon>Ixodinae</taxon>
        <taxon>Ixodes</taxon>
    </lineage>
</organism>
<dbReference type="SUPFAM" id="SSF50729">
    <property type="entry name" value="PH domain-like"/>
    <property type="match status" value="1"/>
</dbReference>
<feature type="region of interest" description="Disordered" evidence="3">
    <location>
        <begin position="1"/>
        <end position="134"/>
    </location>
</feature>
<feature type="compositionally biased region" description="Basic and acidic residues" evidence="3">
    <location>
        <begin position="76"/>
        <end position="88"/>
    </location>
</feature>
<dbReference type="SMART" id="SM00325">
    <property type="entry name" value="RhoGEF"/>
    <property type="match status" value="1"/>
</dbReference>
<feature type="compositionally biased region" description="Low complexity" evidence="3">
    <location>
        <begin position="844"/>
        <end position="867"/>
    </location>
</feature>
<feature type="region of interest" description="Disordered" evidence="3">
    <location>
        <begin position="524"/>
        <end position="549"/>
    </location>
</feature>
<feature type="region of interest" description="Disordered" evidence="3">
    <location>
        <begin position="443"/>
        <end position="498"/>
    </location>
</feature>
<feature type="domain" description="SH3" evidence="4">
    <location>
        <begin position="1331"/>
        <end position="1392"/>
    </location>
</feature>
<dbReference type="InterPro" id="IPR047271">
    <property type="entry name" value="Ephexin-like"/>
</dbReference>
<sequence>MSGCRTESRIPVAARRADGGPEALSVGPLSGSPKWARIKDRFEGPPGQGVNPGSEAHVARGTSMGEFRSAKMAARRLMDSRPRNDAHRAKPSCSPVRDRSIVGPSGAFSGTVSHSDVTVAGRERRHPAASSERTQCVVVNGPKARAIRPKGVAVLQSCGGGSEERPVTTDRGKLTNRPYLRSHSFSSKLPSGGLSVAESKNTEHSGSTSPAEDRLPGKPSENSCVTRPSCTIPVTQTETDMTSPPSSADCTLRECQARTSKVASLAMSFENLLLGDTREGNQAHLQRGAFCNRSLPLETFQDAKTAFRKRLNIPINGVVRKPCRIIGKSRRTPSPPGDRSSDLPRALVRRSSSLIGHTSYSRTRESVAESHASAVVERPSSSRLEAMTDGGAAHPSWTSPSPSCAGNEKKLSAVQLAVLNLEARSQAALEKSGKLSFSSSCLESGKLKPAAPNSALRELSSKRSVQRPPLPTARPATLPSSSSSSRTSPSVRDMPDAEDLEPFCSSQVSSAVLALYSNVVSTVHKEQPTNEDERPSERSAESAPATGAVRPNQSFLWTLRQTTRAPVNGSCDELSDAVVLPSKTRSSSALAGTGNYSSLWESIAGRPATIHAGASSKPETTTDGSSASNDNDGAKVDSCMQEGQHHWTHTLRGLASLPPDRAHEEMAWELVDTGDSSSSSTTYEHLYEPIYDVLEEEGRPPPDVVPDTDDVYAHQESESAGTSEPGLPGRNSRLTRSDIRLELSSHLNLVRLRKDVHSAAEIGVHLQQEPSKRGLVDCLLRPSSRKETATFYVRLSVDRQLLPEEDGRPTRGIAQRSAPRRRGLRRTTSSALRRPRTPPPLPPVAAGVSRDASLSSATGSSSDSVSPPDFPAMLEKELSARLGLTHGCSEQPDSQMPEAEDVISPQGPFEEEPLYQFYQKCLAQESSSSEEEEETAQPRTRRSAMELLPCGTGQRSLWCEVPEVRASGLLERLSPAEVRLQEAQFEVLTSEASYARSLQVLVDHFANCPELAQPQVLHRREWDTLFGDVLPVREASQRLLGDLERRWEQSLVIEDVCDILLEHATKHLGVYVRYCSNQMHQDRLLKELRDTRPEWVEALERLERAPCCQGLSMSSFLLLPMQRITRLPLLVDAILRRLPEGSPKYRRCQEALTSINKIVLDCNDGARKMGRMQEMLHISRILEFKDCKAVPLISSSRWLVKRGELVKVTFDLHSKRTFGRTARYSKTSLHLFLFTDLLLITKKKGEDYFSVVDHCPRNLVQTTSLGEGMAVPARLPDCCRHLFQMTILQNHAGRMVEMLLTAGSESDKTRWMDVLTPVVSSDPEQRIYEEWDCPQVQCRHAYVPEQPDELALQESDVVNVFRKMSDGWYEGERIRDGVRGWFPSSHTVEVINAHVRSRNLRQRYRLLMASHCYLEQQQQQQRPAKAT</sequence>
<feature type="region of interest" description="Disordered" evidence="3">
    <location>
        <begin position="714"/>
        <end position="733"/>
    </location>
</feature>
<feature type="compositionally biased region" description="Polar residues" evidence="3">
    <location>
        <begin position="220"/>
        <end position="229"/>
    </location>
</feature>
<protein>
    <submittedName>
        <fullName evidence="6">Putative guanine nucleotide exchange factor tim</fullName>
    </submittedName>
</protein>
<dbReference type="Pfam" id="PF07653">
    <property type="entry name" value="SH3_2"/>
    <property type="match status" value="1"/>
</dbReference>
<dbReference type="SUPFAM" id="SSF50044">
    <property type="entry name" value="SH3-domain"/>
    <property type="match status" value="1"/>
</dbReference>
<dbReference type="PROSITE" id="PS50010">
    <property type="entry name" value="DH_2"/>
    <property type="match status" value="1"/>
</dbReference>
<feature type="compositionally biased region" description="Polar residues" evidence="3">
    <location>
        <begin position="617"/>
        <end position="631"/>
    </location>
</feature>
<feature type="region of interest" description="Disordered" evidence="3">
    <location>
        <begin position="324"/>
        <end position="406"/>
    </location>
</feature>
<dbReference type="PANTHER" id="PTHR12845:SF5">
    <property type="entry name" value="EPHEXIN, ISOFORM D"/>
    <property type="match status" value="1"/>
</dbReference>
<dbReference type="InterPro" id="IPR001849">
    <property type="entry name" value="PH_domain"/>
</dbReference>
<keyword evidence="1 2" id="KW-0728">SH3 domain</keyword>
<name>A0A147BNF9_IXORI</name>
<dbReference type="Gene3D" id="2.30.30.40">
    <property type="entry name" value="SH3 Domains"/>
    <property type="match status" value="1"/>
</dbReference>
<dbReference type="Gene3D" id="2.30.29.30">
    <property type="entry name" value="Pleckstrin-homology domain (PH domain)/Phosphotyrosine-binding domain (PTB)"/>
    <property type="match status" value="1"/>
</dbReference>
<feature type="region of interest" description="Disordered" evidence="3">
    <location>
        <begin position="803"/>
        <end position="871"/>
    </location>
</feature>
<dbReference type="SUPFAM" id="SSF48065">
    <property type="entry name" value="DBL homology domain (DH-domain)"/>
    <property type="match status" value="1"/>
</dbReference>
<reference evidence="6" key="1">
    <citation type="journal article" date="2018" name="PLoS Negl. Trop. Dis.">
        <title>Sialome diversity of ticks revealed by RNAseq of single tick salivary glands.</title>
        <authorList>
            <person name="Perner J."/>
            <person name="Kropackova S."/>
            <person name="Kopacek P."/>
            <person name="Ribeiro J.M."/>
        </authorList>
    </citation>
    <scope>NUCLEOTIDE SEQUENCE</scope>
    <source>
        <strain evidence="6">Siblings of single egg batch collected in Ceske Budejovice</strain>
        <tissue evidence="6">Salivary glands</tissue>
    </source>
</reference>